<dbReference type="InterPro" id="IPR010258">
    <property type="entry name" value="Conjugal_tfr_TrbG/VirB9/CagX"/>
</dbReference>
<dbReference type="RefSeq" id="WP_046764980.1">
    <property type="nucleotide sequence ID" value="NZ_LBIC01000008.1"/>
</dbReference>
<dbReference type="PATRIC" id="fig|56193.3.peg.3736"/>
<keyword evidence="2 4" id="KW-0732">Signal</keyword>
<dbReference type="CDD" id="cd06911">
    <property type="entry name" value="VirB9_CagX_TrbG"/>
    <property type="match status" value="1"/>
</dbReference>
<feature type="signal peptide" evidence="4">
    <location>
        <begin position="1"/>
        <end position="22"/>
    </location>
</feature>
<evidence type="ECO:0000256" key="3">
    <source>
        <dbReference type="ARBA" id="ARBA00023026"/>
    </source>
</evidence>
<evidence type="ECO:0000313" key="6">
    <source>
        <dbReference type="Proteomes" id="UP000033874"/>
    </source>
</evidence>
<name>A0A0M3AQR3_9SPHN</name>
<organism evidence="5 6">
    <name type="scientific">Sphingobium chungbukense</name>
    <dbReference type="NCBI Taxonomy" id="56193"/>
    <lineage>
        <taxon>Bacteria</taxon>
        <taxon>Pseudomonadati</taxon>
        <taxon>Pseudomonadota</taxon>
        <taxon>Alphaproteobacteria</taxon>
        <taxon>Sphingomonadales</taxon>
        <taxon>Sphingomonadaceae</taxon>
        <taxon>Sphingobium</taxon>
    </lineage>
</organism>
<reference evidence="5 6" key="1">
    <citation type="submission" date="2015-04" db="EMBL/GenBank/DDBJ databases">
        <title>Genome sequence of aromatic hydrocarbons-degrading Sphingobium chungbukense DJ77.</title>
        <authorList>
            <person name="Kim Y.-C."/>
            <person name="Chae J.-C."/>
        </authorList>
    </citation>
    <scope>NUCLEOTIDE SEQUENCE [LARGE SCALE GENOMIC DNA]</scope>
    <source>
        <strain evidence="5 6">DJ77</strain>
    </source>
</reference>
<dbReference type="InterPro" id="IPR014148">
    <property type="entry name" value="VirB9"/>
</dbReference>
<evidence type="ECO:0000256" key="2">
    <source>
        <dbReference type="ARBA" id="ARBA00022729"/>
    </source>
</evidence>
<protein>
    <submittedName>
        <fullName evidence="5">Conjugal transfer protein</fullName>
    </submittedName>
</protein>
<dbReference type="InterPro" id="IPR033645">
    <property type="entry name" value="VirB9/CagX/TrbG_C"/>
</dbReference>
<dbReference type="STRING" id="56193.YP76_17840"/>
<keyword evidence="6" id="KW-1185">Reference proteome</keyword>
<comment type="caution">
    <text evidence="5">The sequence shown here is derived from an EMBL/GenBank/DDBJ whole genome shotgun (WGS) entry which is preliminary data.</text>
</comment>
<evidence type="ECO:0000256" key="4">
    <source>
        <dbReference type="SAM" id="SignalP"/>
    </source>
</evidence>
<proteinExistence type="inferred from homology"/>
<sequence>MRQLHILGAAMMAAALPSPASAENTPRPVTADHRVREVSYSDQNVIAIRSAFRTATQIEFAQGEIIKFVAMGDTVSWEVAPAENSLFIKPRERAGGTNLIVVTDYAGQKRNYTFALSAIANGRAAETFYKVRIRYPEQEAAALREAAARRQLAQVLAQQNGAIKAALDLGVLEGTRNLNYTVQGSSEIQPSEVSDNGQFTVLRFPNQREIPAIFTVNPDGSEATASFDVRDEFVVIHGIFRELRLRRGKVVLCIYNEKPSFYGRDPKTDTASEVVERQTED</sequence>
<comment type="similarity">
    <text evidence="1">Belongs to the TrbG/VirB9 family.</text>
</comment>
<feature type="chain" id="PRO_5005650464" evidence="4">
    <location>
        <begin position="23"/>
        <end position="281"/>
    </location>
</feature>
<evidence type="ECO:0000256" key="1">
    <source>
        <dbReference type="ARBA" id="ARBA00006135"/>
    </source>
</evidence>
<gene>
    <name evidence="5" type="ORF">YP76_17840</name>
</gene>
<dbReference type="Pfam" id="PF03524">
    <property type="entry name" value="CagX"/>
    <property type="match status" value="1"/>
</dbReference>
<dbReference type="AlphaFoldDB" id="A0A0M3AQR3"/>
<accession>A0A0M3AQR3</accession>
<dbReference type="Gene3D" id="2.60.40.2500">
    <property type="match status" value="1"/>
</dbReference>
<dbReference type="InterPro" id="IPR038161">
    <property type="entry name" value="VirB9/CagX/TrbG_C_sf"/>
</dbReference>
<evidence type="ECO:0000313" key="5">
    <source>
        <dbReference type="EMBL" id="KKW90879.1"/>
    </source>
</evidence>
<dbReference type="EMBL" id="LBIC01000008">
    <property type="protein sequence ID" value="KKW90879.1"/>
    <property type="molecule type" value="Genomic_DNA"/>
</dbReference>
<dbReference type="Proteomes" id="UP000033874">
    <property type="component" value="Unassembled WGS sequence"/>
</dbReference>
<dbReference type="NCBIfam" id="TIGR02781">
    <property type="entry name" value="VirB9"/>
    <property type="match status" value="1"/>
</dbReference>
<keyword evidence="3" id="KW-0843">Virulence</keyword>